<dbReference type="RefSeq" id="WP_380851294.1">
    <property type="nucleotide sequence ID" value="NZ_JBHSFP010000049.1"/>
</dbReference>
<evidence type="ECO:0000313" key="5">
    <source>
        <dbReference type="Proteomes" id="UP001596004"/>
    </source>
</evidence>
<protein>
    <submittedName>
        <fullName evidence="4">RcpC/CpaB family pilus assembly protein</fullName>
    </submittedName>
</protein>
<evidence type="ECO:0000313" key="4">
    <source>
        <dbReference type="EMBL" id="MFC4536579.1"/>
    </source>
</evidence>
<dbReference type="InterPro" id="IPR013974">
    <property type="entry name" value="SAF"/>
</dbReference>
<proteinExistence type="predicted"/>
<comment type="caution">
    <text evidence="4">The sequence shown here is derived from an EMBL/GenBank/DDBJ whole genome shotgun (WGS) entry which is preliminary data.</text>
</comment>
<dbReference type="Pfam" id="PF16976">
    <property type="entry name" value="RcpC"/>
    <property type="match status" value="1"/>
</dbReference>
<keyword evidence="2" id="KW-0732">Signal</keyword>
<dbReference type="CDD" id="cd11614">
    <property type="entry name" value="SAF_CpaB_FlgA_like"/>
    <property type="match status" value="1"/>
</dbReference>
<dbReference type="Proteomes" id="UP001596004">
    <property type="component" value="Unassembled WGS sequence"/>
</dbReference>
<accession>A0ABV9CU05</accession>
<keyword evidence="5" id="KW-1185">Reference proteome</keyword>
<dbReference type="PROSITE" id="PS51257">
    <property type="entry name" value="PROKAR_LIPOPROTEIN"/>
    <property type="match status" value="1"/>
</dbReference>
<gene>
    <name evidence="4" type="ORF">ACFO60_37910</name>
</gene>
<reference evidence="5" key="1">
    <citation type="journal article" date="2019" name="Int. J. Syst. Evol. Microbiol.">
        <title>The Global Catalogue of Microorganisms (GCM) 10K type strain sequencing project: providing services to taxonomists for standard genome sequencing and annotation.</title>
        <authorList>
            <consortium name="The Broad Institute Genomics Platform"/>
            <consortium name="The Broad Institute Genome Sequencing Center for Infectious Disease"/>
            <person name="Wu L."/>
            <person name="Ma J."/>
        </authorList>
    </citation>
    <scope>NUCLEOTIDE SEQUENCE [LARGE SCALE GENOMIC DNA]</scope>
    <source>
        <strain evidence="5">CGMCC 4.7132</strain>
    </source>
</reference>
<feature type="compositionally biased region" description="Low complexity" evidence="1">
    <location>
        <begin position="175"/>
        <end position="189"/>
    </location>
</feature>
<dbReference type="SMART" id="SM00858">
    <property type="entry name" value="SAF"/>
    <property type="match status" value="1"/>
</dbReference>
<feature type="domain" description="SAF" evidence="3">
    <location>
        <begin position="42"/>
        <end position="103"/>
    </location>
</feature>
<dbReference type="InterPro" id="IPR031571">
    <property type="entry name" value="RcpC_dom"/>
</dbReference>
<sequence>MRRAVPTRAVRLLNRRRRPVAVALAALGAACAGLAVRPAPTVAVLAAAHDLGGGTLSVSDLTTVHLPEEAVPDGALRPGARVTGRVLTAPARRGEPITDLRLLGPALIDAYGPGMLATPVRVTDAASARLLRPGDVIDVIASSAGWDDLAPPLPPDPDPAATSDHDPGAAPTGPSSRAAVPQSAAAGSANPRTSTAAHAVTVIAVPNGSRWGGSAGSMSESGALVVLATTPDQAARLAQAGTSSRLSITIHGRGR</sequence>
<feature type="region of interest" description="Disordered" evidence="1">
    <location>
        <begin position="146"/>
        <end position="193"/>
    </location>
</feature>
<feature type="signal peptide" evidence="2">
    <location>
        <begin position="1"/>
        <end position="35"/>
    </location>
</feature>
<name>A0ABV9CU05_9ACTN</name>
<dbReference type="EMBL" id="JBHSFP010000049">
    <property type="protein sequence ID" value="MFC4536579.1"/>
    <property type="molecule type" value="Genomic_DNA"/>
</dbReference>
<evidence type="ECO:0000259" key="3">
    <source>
        <dbReference type="SMART" id="SM00858"/>
    </source>
</evidence>
<evidence type="ECO:0000256" key="2">
    <source>
        <dbReference type="SAM" id="SignalP"/>
    </source>
</evidence>
<feature type="chain" id="PRO_5046989160" evidence="2">
    <location>
        <begin position="36"/>
        <end position="255"/>
    </location>
</feature>
<organism evidence="4 5">
    <name type="scientific">Sphaerisporangium dianthi</name>
    <dbReference type="NCBI Taxonomy" id="1436120"/>
    <lineage>
        <taxon>Bacteria</taxon>
        <taxon>Bacillati</taxon>
        <taxon>Actinomycetota</taxon>
        <taxon>Actinomycetes</taxon>
        <taxon>Streptosporangiales</taxon>
        <taxon>Streptosporangiaceae</taxon>
        <taxon>Sphaerisporangium</taxon>
    </lineage>
</organism>
<evidence type="ECO:0000256" key="1">
    <source>
        <dbReference type="SAM" id="MobiDB-lite"/>
    </source>
</evidence>